<dbReference type="RefSeq" id="WP_090854907.1">
    <property type="nucleotide sequence ID" value="NZ_FNJU01000006.1"/>
</dbReference>
<keyword evidence="4 6" id="KW-1133">Transmembrane helix</keyword>
<dbReference type="AlphaFoldDB" id="A0A1H0V731"/>
<feature type="transmembrane region" description="Helical" evidence="6">
    <location>
        <begin position="326"/>
        <end position="346"/>
    </location>
</feature>
<feature type="transmembrane region" description="Helical" evidence="6">
    <location>
        <begin position="215"/>
        <end position="236"/>
    </location>
</feature>
<dbReference type="Pfam" id="PF01594">
    <property type="entry name" value="AI-2E_transport"/>
    <property type="match status" value="1"/>
</dbReference>
<keyword evidence="8" id="KW-1185">Reference proteome</keyword>
<protein>
    <submittedName>
        <fullName evidence="7">Predicted PurR-regulated permease PerM</fullName>
    </submittedName>
</protein>
<keyword evidence="5 6" id="KW-0472">Membrane</keyword>
<evidence type="ECO:0000256" key="2">
    <source>
        <dbReference type="ARBA" id="ARBA00009773"/>
    </source>
</evidence>
<organism evidence="7 8">
    <name type="scientific">Litchfieldia salsa</name>
    <dbReference type="NCBI Taxonomy" id="930152"/>
    <lineage>
        <taxon>Bacteria</taxon>
        <taxon>Bacillati</taxon>
        <taxon>Bacillota</taxon>
        <taxon>Bacilli</taxon>
        <taxon>Bacillales</taxon>
        <taxon>Bacillaceae</taxon>
        <taxon>Litchfieldia</taxon>
    </lineage>
</organism>
<dbReference type="GO" id="GO:0016020">
    <property type="term" value="C:membrane"/>
    <property type="evidence" value="ECO:0007669"/>
    <property type="project" value="UniProtKB-SubCell"/>
</dbReference>
<proteinExistence type="inferred from homology"/>
<comment type="subcellular location">
    <subcellularLocation>
        <location evidence="1">Membrane</location>
        <topology evidence="1">Multi-pass membrane protein</topology>
    </subcellularLocation>
</comment>
<evidence type="ECO:0000256" key="5">
    <source>
        <dbReference type="ARBA" id="ARBA00023136"/>
    </source>
</evidence>
<sequence length="366" mass="41403">MNNVQLRWIFRITLFLLVSLLVLILVKLSPIWVPILMLLKVIFVPFFISIFITYLLHPLIEKIHGRGLPRALAILFIYLLFFGGLSYGVYLVIPILLNQLRDLVESVPELMNSYRVWLQQIEYSTSRLPTGLHARIDEAFVSFENSMDQLITRVVTMAKGLLNSIVIIAIIPFIVFYMLKDYDQMKKALWYLTPRKWRQPIQFFLKDVDESLGNYIRGQLLVCLLMAVIASLALWLSGMKYPVLLGFIIGITDIIPYFGPVIGAIPAVIIAATISNQMIIIVIIIVFGLQFIEGNLLSPLIVGKSLHMHPIMIMVALLLGGEVGGVVGLLVAVPILAIVRVILLHVKSHLSVYRKNKNFEDKRSNA</sequence>
<evidence type="ECO:0000256" key="1">
    <source>
        <dbReference type="ARBA" id="ARBA00004141"/>
    </source>
</evidence>
<reference evidence="8" key="1">
    <citation type="submission" date="2016-10" db="EMBL/GenBank/DDBJ databases">
        <authorList>
            <person name="Varghese N."/>
            <person name="Submissions S."/>
        </authorList>
    </citation>
    <scope>NUCLEOTIDE SEQUENCE [LARGE SCALE GENOMIC DNA]</scope>
    <source>
        <strain evidence="8">IBRC-M10078</strain>
    </source>
</reference>
<gene>
    <name evidence="7" type="ORF">SAMN05216565_10653</name>
</gene>
<dbReference type="InterPro" id="IPR002549">
    <property type="entry name" value="AI-2E-like"/>
</dbReference>
<evidence type="ECO:0000256" key="3">
    <source>
        <dbReference type="ARBA" id="ARBA00022692"/>
    </source>
</evidence>
<evidence type="ECO:0000313" key="7">
    <source>
        <dbReference type="EMBL" id="SDP74181.1"/>
    </source>
</evidence>
<dbReference type="EMBL" id="FNJU01000006">
    <property type="protein sequence ID" value="SDP74181.1"/>
    <property type="molecule type" value="Genomic_DNA"/>
</dbReference>
<keyword evidence="3 6" id="KW-0812">Transmembrane</keyword>
<evidence type="ECO:0000256" key="6">
    <source>
        <dbReference type="SAM" id="Phobius"/>
    </source>
</evidence>
<name>A0A1H0V731_9BACI</name>
<dbReference type="Proteomes" id="UP000199159">
    <property type="component" value="Unassembled WGS sequence"/>
</dbReference>
<dbReference type="PANTHER" id="PTHR21716">
    <property type="entry name" value="TRANSMEMBRANE PROTEIN"/>
    <property type="match status" value="1"/>
</dbReference>
<feature type="transmembrane region" description="Helical" evidence="6">
    <location>
        <begin position="160"/>
        <end position="179"/>
    </location>
</feature>
<dbReference type="STRING" id="930152.SAMN05216565_10653"/>
<feature type="transmembrane region" description="Helical" evidence="6">
    <location>
        <begin position="38"/>
        <end position="60"/>
    </location>
</feature>
<dbReference type="PANTHER" id="PTHR21716:SF15">
    <property type="entry name" value="TRANSPORT PROTEIN YRRI-RELATED"/>
    <property type="match status" value="1"/>
</dbReference>
<feature type="transmembrane region" description="Helical" evidence="6">
    <location>
        <begin position="6"/>
        <end position="26"/>
    </location>
</feature>
<accession>A0A1H0V731</accession>
<evidence type="ECO:0000256" key="4">
    <source>
        <dbReference type="ARBA" id="ARBA00022989"/>
    </source>
</evidence>
<dbReference type="OrthoDB" id="9793390at2"/>
<feature type="transmembrane region" description="Helical" evidence="6">
    <location>
        <begin position="72"/>
        <end position="93"/>
    </location>
</feature>
<dbReference type="GO" id="GO:0055085">
    <property type="term" value="P:transmembrane transport"/>
    <property type="evidence" value="ECO:0007669"/>
    <property type="project" value="TreeGrafter"/>
</dbReference>
<evidence type="ECO:0000313" key="8">
    <source>
        <dbReference type="Proteomes" id="UP000199159"/>
    </source>
</evidence>
<comment type="similarity">
    <text evidence="2">Belongs to the autoinducer-2 exporter (AI-2E) (TC 2.A.86) family.</text>
</comment>